<dbReference type="Proteomes" id="UP000663879">
    <property type="component" value="Unassembled WGS sequence"/>
</dbReference>
<accession>A0A813QW89</accession>
<dbReference type="Gene3D" id="3.40.1010.10">
    <property type="entry name" value="Cobalt-precorrin-4 Transmethylase, Domain 1"/>
    <property type="match status" value="1"/>
</dbReference>
<feature type="binding site" evidence="9">
    <location>
        <position position="90"/>
    </location>
    <ligand>
        <name>S-adenosyl-L-methionine</name>
        <dbReference type="ChEBI" id="CHEBI:59789"/>
    </ligand>
</feature>
<dbReference type="PANTHER" id="PTHR10882:SF0">
    <property type="entry name" value="DIPHTHINE METHYL ESTER SYNTHASE"/>
    <property type="match status" value="1"/>
</dbReference>
<dbReference type="InterPro" id="IPR000878">
    <property type="entry name" value="4pyrrol_Mease"/>
</dbReference>
<dbReference type="OrthoDB" id="2516at2759"/>
<dbReference type="AlphaFoldDB" id="A0A813QW89"/>
<evidence type="ECO:0000313" key="11">
    <source>
        <dbReference type="EMBL" id="CAF0772457.1"/>
    </source>
</evidence>
<dbReference type="Pfam" id="PF00590">
    <property type="entry name" value="TP_methylase"/>
    <property type="match status" value="1"/>
</dbReference>
<dbReference type="InterPro" id="IPR014776">
    <property type="entry name" value="4pyrrole_Mease_sub2"/>
</dbReference>
<sequence length="314" mass="35396">MLYIIGLGLADIEDITLKGLNAVRNSDLVYLEHYTSILGGGADYKNELEKFYGKEIILADRTMVEQNSDEIIDAAKDKTVSFLVVGDPFGATTHTDLVLRAVEKGIKYKVVHNASIMNAIGCCGLQLYNYGETISICFWSDAENWKPKSYFEKICENRSRGLHTLCLLDIKVKEKSLINLIKNRDIYEPPRFMSVAQASSQMVQIIQEARDYVMDEDDENLTEINLKKLVEANILTEDTLAVGLARVGKDDQTIRVDTIKNLADCDLGSPLHSMVIAGKLHPLEIDFLRLFYNGEAQVKFDDLVNSHNDFYVKK</sequence>
<keyword evidence="12" id="KW-1185">Reference proteome</keyword>
<gene>
    <name evidence="11" type="ORF">OXX778_LOCUS5025</name>
</gene>
<dbReference type="InterPro" id="IPR014777">
    <property type="entry name" value="4pyrrole_Mease_sub1"/>
</dbReference>
<evidence type="ECO:0000256" key="5">
    <source>
        <dbReference type="ARBA" id="ARBA00022603"/>
    </source>
</evidence>
<name>A0A813QW89_9BILA</name>
<protein>
    <recommendedName>
        <fullName evidence="4">diphthine methyl ester synthase</fullName>
        <ecNumber evidence="4">2.1.1.314</ecNumber>
    </recommendedName>
</protein>
<dbReference type="Gene3D" id="3.30.950.10">
    <property type="entry name" value="Methyltransferase, Cobalt-precorrin-4 Transmethylase, Domain 2"/>
    <property type="match status" value="1"/>
</dbReference>
<evidence type="ECO:0000256" key="8">
    <source>
        <dbReference type="ARBA" id="ARBA00048752"/>
    </source>
</evidence>
<feature type="binding site" evidence="9">
    <location>
        <position position="87"/>
    </location>
    <ligand>
        <name>S-adenosyl-L-methionine</name>
        <dbReference type="ChEBI" id="CHEBI:59789"/>
    </ligand>
</feature>
<dbReference type="NCBIfam" id="TIGR00522">
    <property type="entry name" value="dph5"/>
    <property type="match status" value="1"/>
</dbReference>
<comment type="pathway">
    <text evidence="2">Protein modification; peptidyl-diphthamide biosynthesis.</text>
</comment>
<keyword evidence="7 9" id="KW-0949">S-adenosyl-L-methionine</keyword>
<comment type="catalytic activity">
    <reaction evidence="8">
        <text>2-[(3S)-amino-3-carboxypropyl]-L-histidyl-[translation elongation factor 2] + 4 S-adenosyl-L-methionine = diphthine methyl ester-[translation elongation factor 2] + 4 S-adenosyl-L-homocysteine + 3 H(+)</text>
        <dbReference type="Rhea" id="RHEA:42652"/>
        <dbReference type="Rhea" id="RHEA-COMP:9749"/>
        <dbReference type="Rhea" id="RHEA-COMP:10173"/>
        <dbReference type="ChEBI" id="CHEBI:15378"/>
        <dbReference type="ChEBI" id="CHEBI:57856"/>
        <dbReference type="ChEBI" id="CHEBI:59789"/>
        <dbReference type="ChEBI" id="CHEBI:73995"/>
        <dbReference type="ChEBI" id="CHEBI:79005"/>
        <dbReference type="EC" id="2.1.1.314"/>
    </reaction>
</comment>
<organism evidence="11 12">
    <name type="scientific">Brachionus calyciflorus</name>
    <dbReference type="NCBI Taxonomy" id="104777"/>
    <lineage>
        <taxon>Eukaryota</taxon>
        <taxon>Metazoa</taxon>
        <taxon>Spiralia</taxon>
        <taxon>Gnathifera</taxon>
        <taxon>Rotifera</taxon>
        <taxon>Eurotatoria</taxon>
        <taxon>Monogononta</taxon>
        <taxon>Pseudotrocha</taxon>
        <taxon>Ploima</taxon>
        <taxon>Brachionidae</taxon>
        <taxon>Brachionus</taxon>
    </lineage>
</organism>
<proteinExistence type="inferred from homology"/>
<dbReference type="InterPro" id="IPR004551">
    <property type="entry name" value="Dphthn_synthase"/>
</dbReference>
<feature type="binding site" evidence="9">
    <location>
        <begin position="115"/>
        <end position="116"/>
    </location>
    <ligand>
        <name>S-adenosyl-L-methionine</name>
        <dbReference type="ChEBI" id="CHEBI:59789"/>
    </ligand>
</feature>
<dbReference type="GO" id="GO:0141133">
    <property type="term" value="F:diphthine methyl ester synthase activity"/>
    <property type="evidence" value="ECO:0007669"/>
    <property type="project" value="UniProtKB-EC"/>
</dbReference>
<reference evidence="11" key="1">
    <citation type="submission" date="2021-02" db="EMBL/GenBank/DDBJ databases">
        <authorList>
            <person name="Nowell W R."/>
        </authorList>
    </citation>
    <scope>NUCLEOTIDE SEQUENCE</scope>
    <source>
        <strain evidence="11">Ploen Becks lab</strain>
    </source>
</reference>
<dbReference type="PIRSF" id="PIRSF036432">
    <property type="entry name" value="Diphthine_synth"/>
    <property type="match status" value="1"/>
</dbReference>
<keyword evidence="5" id="KW-0489">Methyltransferase</keyword>
<evidence type="ECO:0000313" key="12">
    <source>
        <dbReference type="Proteomes" id="UP000663879"/>
    </source>
</evidence>
<dbReference type="InterPro" id="IPR035996">
    <property type="entry name" value="4pyrrol_Methylase_sf"/>
</dbReference>
<evidence type="ECO:0000256" key="2">
    <source>
        <dbReference type="ARBA" id="ARBA00005156"/>
    </source>
</evidence>
<comment type="similarity">
    <text evidence="3">Belongs to the diphthine synthase family.</text>
</comment>
<evidence type="ECO:0000259" key="10">
    <source>
        <dbReference type="Pfam" id="PF00590"/>
    </source>
</evidence>
<feature type="binding site" evidence="9">
    <location>
        <position position="168"/>
    </location>
    <ligand>
        <name>S-adenosyl-L-methionine</name>
        <dbReference type="ChEBI" id="CHEBI:59789"/>
    </ligand>
</feature>
<dbReference type="FunFam" id="3.40.1010.10:FF:000004">
    <property type="entry name" value="Putative diphthine synthase"/>
    <property type="match status" value="1"/>
</dbReference>
<feature type="binding site" evidence="9">
    <location>
        <position position="247"/>
    </location>
    <ligand>
        <name>S-adenosyl-L-methionine</name>
        <dbReference type="ChEBI" id="CHEBI:59789"/>
    </ligand>
</feature>
<comment type="caution">
    <text evidence="11">The sequence shown here is derived from an EMBL/GenBank/DDBJ whole genome shotgun (WGS) entry which is preliminary data.</text>
</comment>
<keyword evidence="6" id="KW-0808">Transferase</keyword>
<dbReference type="GO" id="GO:0032259">
    <property type="term" value="P:methylation"/>
    <property type="evidence" value="ECO:0007669"/>
    <property type="project" value="UniProtKB-KW"/>
</dbReference>
<feature type="binding site" evidence="9">
    <location>
        <position position="9"/>
    </location>
    <ligand>
        <name>S-adenosyl-L-methionine</name>
        <dbReference type="ChEBI" id="CHEBI:59789"/>
    </ligand>
</feature>
<feature type="domain" description="Tetrapyrrole methylase" evidence="10">
    <location>
        <begin position="1"/>
        <end position="205"/>
    </location>
</feature>
<evidence type="ECO:0000256" key="9">
    <source>
        <dbReference type="PIRSR" id="PIRSR036432-1"/>
    </source>
</evidence>
<dbReference type="FunFam" id="3.30.950.10:FF:000004">
    <property type="entry name" value="Diphthine synthase putative"/>
    <property type="match status" value="1"/>
</dbReference>
<evidence type="ECO:0000256" key="3">
    <source>
        <dbReference type="ARBA" id="ARBA00006729"/>
    </source>
</evidence>
<dbReference type="EC" id="2.1.1.314" evidence="4"/>
<feature type="binding site" evidence="9">
    <location>
        <position position="272"/>
    </location>
    <ligand>
        <name>S-adenosyl-L-methionine</name>
        <dbReference type="ChEBI" id="CHEBI:59789"/>
    </ligand>
</feature>
<dbReference type="SUPFAM" id="SSF53790">
    <property type="entry name" value="Tetrapyrrole methylase"/>
    <property type="match status" value="1"/>
</dbReference>
<dbReference type="EMBL" id="CAJNOC010000526">
    <property type="protein sequence ID" value="CAF0772457.1"/>
    <property type="molecule type" value="Genomic_DNA"/>
</dbReference>
<dbReference type="CDD" id="cd11647">
    <property type="entry name" value="DHP5_DphB"/>
    <property type="match status" value="1"/>
</dbReference>
<dbReference type="HAMAP" id="MF_01084">
    <property type="entry name" value="Diphthine_synth"/>
    <property type="match status" value="1"/>
</dbReference>
<evidence type="ECO:0000256" key="7">
    <source>
        <dbReference type="ARBA" id="ARBA00022691"/>
    </source>
</evidence>
<dbReference type="GO" id="GO:0017183">
    <property type="term" value="P:protein histidyl modification to diphthamide"/>
    <property type="evidence" value="ECO:0007669"/>
    <property type="project" value="UniProtKB-UniPathway"/>
</dbReference>
<evidence type="ECO:0000256" key="4">
    <source>
        <dbReference type="ARBA" id="ARBA00011927"/>
    </source>
</evidence>
<evidence type="ECO:0000256" key="6">
    <source>
        <dbReference type="ARBA" id="ARBA00022679"/>
    </source>
</evidence>
<comment type="function">
    <text evidence="1">S-adenosyl-L-methionine-dependent methyltransferase that catalyzes four methylations of the modified target histidine residue in translation elongation factor 2 (EF-2), to form an intermediate called diphthine methyl ester. The four successive methylation reactions represent the second step of diphthamide biosynthesis.</text>
</comment>
<dbReference type="UniPathway" id="UPA00559"/>
<dbReference type="PANTHER" id="PTHR10882">
    <property type="entry name" value="DIPHTHINE SYNTHASE"/>
    <property type="match status" value="1"/>
</dbReference>
<evidence type="ECO:0000256" key="1">
    <source>
        <dbReference type="ARBA" id="ARBA00004006"/>
    </source>
</evidence>